<evidence type="ECO:0000259" key="2">
    <source>
        <dbReference type="Pfam" id="PF01370"/>
    </source>
</evidence>
<name>A0ABW2V4N6_9BACL</name>
<protein>
    <submittedName>
        <fullName evidence="3">NAD-dependent epimerase/dehydratase family protein</fullName>
    </submittedName>
</protein>
<dbReference type="Pfam" id="PF00456">
    <property type="entry name" value="Transketolase_N"/>
    <property type="match status" value="1"/>
</dbReference>
<evidence type="ECO:0000313" key="3">
    <source>
        <dbReference type="EMBL" id="MFC7751092.1"/>
    </source>
</evidence>
<sequence length="618" mass="66543">MDGNTVNRGAKGLAAEAAVDEALKTASESPRHGSPHEEAALPAAIVTGATGFIGAALCRALLARGWRVYALVRPRTDRRSRLPDHPQLRCFHGCLEDPEPWTSELRRLAGEGERFAAFFHLAWHGVGGQARNDCSQLANIAWTVQTVGIAAKLGCRLWIGAGSQAEYGRLEGRADESHPEAPTTLYGRAKLEAGRQALAAAAAAELTACWVRVFSVYGPDDDEGWFIPGLAAQLLEGDTPRMTPGLQRWDYLYVDDAASAFAALAEAPDPPSGVYNLGSGESRTIRDIAALVRDAAAPGAELRFGALPYRRDQVMHLEADTAKLAATAGWQPRVPLAEGIARTVRAERQRLERKKRLSIKRSIVTMAYRSGSSHVGTALSCADILYALYFRVMRIDPGRPDAPERDKLVLSKAHGSTALYATLAERGYFPREWLDEYAVDGGRLPGHLDRESAPGIDASAGSLGHGLPVAVGLALADRLAGRDSRTFAVLGDGECNEGSVWEAAMMASALRLGGLTAVVDCNGWQGFGRTEELQPFDRLRERWSSFGWETAVADGHDIGALAETLAAPSSTGAPKAVLARTVKGYGVDFMADTLEWHYRSPNGEQWREALRQLGGDAK</sequence>
<dbReference type="Pfam" id="PF01370">
    <property type="entry name" value="Epimerase"/>
    <property type="match status" value="1"/>
</dbReference>
<evidence type="ECO:0000259" key="1">
    <source>
        <dbReference type="Pfam" id="PF00456"/>
    </source>
</evidence>
<keyword evidence="4" id="KW-1185">Reference proteome</keyword>
<dbReference type="InterPro" id="IPR036291">
    <property type="entry name" value="NAD(P)-bd_dom_sf"/>
</dbReference>
<accession>A0ABW2V4N6</accession>
<dbReference type="PANTHER" id="PTHR47514">
    <property type="entry name" value="TRANSKETOLASE N-TERMINAL SECTION-RELATED"/>
    <property type="match status" value="1"/>
</dbReference>
<reference evidence="4" key="1">
    <citation type="journal article" date="2019" name="Int. J. Syst. Evol. Microbiol.">
        <title>The Global Catalogue of Microorganisms (GCM) 10K type strain sequencing project: providing services to taxonomists for standard genome sequencing and annotation.</title>
        <authorList>
            <consortium name="The Broad Institute Genomics Platform"/>
            <consortium name="The Broad Institute Genome Sequencing Center for Infectious Disease"/>
            <person name="Wu L."/>
            <person name="Ma J."/>
        </authorList>
    </citation>
    <scope>NUCLEOTIDE SEQUENCE [LARGE SCALE GENOMIC DNA]</scope>
    <source>
        <strain evidence="4">JCM 18657</strain>
    </source>
</reference>
<dbReference type="Proteomes" id="UP001596528">
    <property type="component" value="Unassembled WGS sequence"/>
</dbReference>
<dbReference type="EMBL" id="JBHTGQ010000035">
    <property type="protein sequence ID" value="MFC7751092.1"/>
    <property type="molecule type" value="Genomic_DNA"/>
</dbReference>
<gene>
    <name evidence="3" type="ORF">ACFQWB_14300</name>
</gene>
<feature type="domain" description="Transketolase N-terminal" evidence="1">
    <location>
        <begin position="369"/>
        <end position="605"/>
    </location>
</feature>
<proteinExistence type="predicted"/>
<evidence type="ECO:0000313" key="4">
    <source>
        <dbReference type="Proteomes" id="UP001596528"/>
    </source>
</evidence>
<feature type="domain" description="NAD-dependent epimerase/dehydratase" evidence="2">
    <location>
        <begin position="45"/>
        <end position="278"/>
    </location>
</feature>
<dbReference type="Gene3D" id="3.40.50.970">
    <property type="match status" value="1"/>
</dbReference>
<dbReference type="CDD" id="cd02012">
    <property type="entry name" value="TPP_TK"/>
    <property type="match status" value="1"/>
</dbReference>
<comment type="caution">
    <text evidence="3">The sequence shown here is derived from an EMBL/GenBank/DDBJ whole genome shotgun (WGS) entry which is preliminary data.</text>
</comment>
<dbReference type="InterPro" id="IPR005474">
    <property type="entry name" value="Transketolase_N"/>
</dbReference>
<organism evidence="3 4">
    <name type="scientific">Paenibacillus thermoaerophilus</name>
    <dbReference type="NCBI Taxonomy" id="1215385"/>
    <lineage>
        <taxon>Bacteria</taxon>
        <taxon>Bacillati</taxon>
        <taxon>Bacillota</taxon>
        <taxon>Bacilli</taxon>
        <taxon>Bacillales</taxon>
        <taxon>Paenibacillaceae</taxon>
        <taxon>Paenibacillus</taxon>
    </lineage>
</organism>
<dbReference type="InterPro" id="IPR029061">
    <property type="entry name" value="THDP-binding"/>
</dbReference>
<dbReference type="SUPFAM" id="SSF51735">
    <property type="entry name" value="NAD(P)-binding Rossmann-fold domains"/>
    <property type="match status" value="1"/>
</dbReference>
<dbReference type="RefSeq" id="WP_138790610.1">
    <property type="nucleotide sequence ID" value="NZ_JBHTGQ010000035.1"/>
</dbReference>
<dbReference type="Gene3D" id="3.40.50.720">
    <property type="entry name" value="NAD(P)-binding Rossmann-like Domain"/>
    <property type="match status" value="1"/>
</dbReference>
<dbReference type="InterPro" id="IPR001509">
    <property type="entry name" value="Epimerase_deHydtase"/>
</dbReference>
<dbReference type="SUPFAM" id="SSF52518">
    <property type="entry name" value="Thiamin diphosphate-binding fold (THDP-binding)"/>
    <property type="match status" value="1"/>
</dbReference>
<dbReference type="PANTHER" id="PTHR47514:SF2">
    <property type="entry name" value="TRANSKETOLASE"/>
    <property type="match status" value="1"/>
</dbReference>